<protein>
    <submittedName>
        <fullName evidence="1">GNAT family N-acetyltransferase</fullName>
    </submittedName>
</protein>
<accession>A0A934QXC2</accession>
<dbReference type="RefSeq" id="WP_200323038.1">
    <property type="nucleotide sequence ID" value="NZ_JAENJH010000008.1"/>
</dbReference>
<dbReference type="SUPFAM" id="SSF55729">
    <property type="entry name" value="Acyl-CoA N-acyltransferases (Nat)"/>
    <property type="match status" value="1"/>
</dbReference>
<comment type="caution">
    <text evidence="1">The sequence shown here is derived from an EMBL/GenBank/DDBJ whole genome shotgun (WGS) entry which is preliminary data.</text>
</comment>
<keyword evidence="2" id="KW-1185">Reference proteome</keyword>
<evidence type="ECO:0000313" key="2">
    <source>
        <dbReference type="Proteomes" id="UP000635245"/>
    </source>
</evidence>
<gene>
    <name evidence="1" type="ORF">JHE00_26405</name>
</gene>
<dbReference type="Proteomes" id="UP000635245">
    <property type="component" value="Unassembled WGS sequence"/>
</dbReference>
<dbReference type="AlphaFoldDB" id="A0A934QXC2"/>
<name>A0A934QXC2_9PSEU</name>
<dbReference type="InterPro" id="IPR016181">
    <property type="entry name" value="Acyl_CoA_acyltransferase"/>
</dbReference>
<organism evidence="1 2">
    <name type="scientific">Prauserella cavernicola</name>
    <dbReference type="NCBI Taxonomy" id="2800127"/>
    <lineage>
        <taxon>Bacteria</taxon>
        <taxon>Bacillati</taxon>
        <taxon>Actinomycetota</taxon>
        <taxon>Actinomycetes</taxon>
        <taxon>Pseudonocardiales</taxon>
        <taxon>Pseudonocardiaceae</taxon>
        <taxon>Prauserella</taxon>
    </lineage>
</organism>
<proteinExistence type="predicted"/>
<dbReference type="EMBL" id="JAENJH010000008">
    <property type="protein sequence ID" value="MBK1787877.1"/>
    <property type="molecule type" value="Genomic_DNA"/>
</dbReference>
<reference evidence="1" key="1">
    <citation type="submission" date="2020-12" db="EMBL/GenBank/DDBJ databases">
        <title>Prauserella sp. ASG 168, a novel actinomycete isolated from cave rock.</title>
        <authorList>
            <person name="Suriyachadkun C."/>
        </authorList>
    </citation>
    <scope>NUCLEOTIDE SEQUENCE</scope>
    <source>
        <strain evidence="1">ASG 168</strain>
    </source>
</reference>
<dbReference type="Gene3D" id="3.40.630.30">
    <property type="match status" value="1"/>
</dbReference>
<evidence type="ECO:0000313" key="1">
    <source>
        <dbReference type="EMBL" id="MBK1787877.1"/>
    </source>
</evidence>
<sequence>MLFPHVESKRVLLRPASKQDGRTAYDILFRIGRTPLPVVDSYMDGFLQGAAAQLLLQNKDSGDIVGFTEVSEPSDAGHAQVSVHIDRAQSEEIAIDAAALTVNFAFAMWRIRKVYFHTHEESLADLGFVGDYAELVTHEAVLADHMYFQGRHWDMHIHSISRNRWDEHGTELVKGIV</sequence>